<organism evidence="1 2">
    <name type="scientific">Pseudomonas idahonensis</name>
    <dbReference type="NCBI Taxonomy" id="2942628"/>
    <lineage>
        <taxon>Bacteria</taxon>
        <taxon>Pseudomonadati</taxon>
        <taxon>Pseudomonadota</taxon>
        <taxon>Gammaproteobacteria</taxon>
        <taxon>Pseudomonadales</taxon>
        <taxon>Pseudomonadaceae</taxon>
        <taxon>Pseudomonas</taxon>
    </lineage>
</organism>
<dbReference type="RefSeq" id="WP_273924167.1">
    <property type="nucleotide sequence ID" value="NZ_JAMDGR010000023.1"/>
</dbReference>
<accession>A0ABT5QC18</accession>
<proteinExistence type="predicted"/>
<sequence>MPPCSALPTEHCAAQQAPQPRFKSTLKPLLGLLGLFDPLLREMVEMHYLISSPLILDDSALQGLIGPIAKTSYAEGVRRALQAAHNARQP</sequence>
<evidence type="ECO:0000313" key="2">
    <source>
        <dbReference type="Proteomes" id="UP001217610"/>
    </source>
</evidence>
<comment type="caution">
    <text evidence="1">The sequence shown here is derived from an EMBL/GenBank/DDBJ whole genome shotgun (WGS) entry which is preliminary data.</text>
</comment>
<gene>
    <name evidence="1" type="ORF">M5G25_26025</name>
</gene>
<name>A0ABT5QC18_9PSED</name>
<keyword evidence="2" id="KW-1185">Reference proteome</keyword>
<dbReference type="EMBL" id="JAMDGR010000023">
    <property type="protein sequence ID" value="MDD1151739.1"/>
    <property type="molecule type" value="Genomic_DNA"/>
</dbReference>
<protein>
    <submittedName>
        <fullName evidence="1">Uncharacterized protein</fullName>
    </submittedName>
</protein>
<evidence type="ECO:0000313" key="1">
    <source>
        <dbReference type="EMBL" id="MDD1151739.1"/>
    </source>
</evidence>
<dbReference type="Proteomes" id="UP001217610">
    <property type="component" value="Unassembled WGS sequence"/>
</dbReference>
<reference evidence="1 2" key="1">
    <citation type="submission" date="2022-05" db="EMBL/GenBank/DDBJ databases">
        <title>Novel Pseudomonas spp. Isolated from a Rainbow Trout Aquaculture Facility.</title>
        <authorList>
            <person name="Testerman T."/>
            <person name="Graf J."/>
        </authorList>
    </citation>
    <scope>NUCLEOTIDE SEQUENCE [LARGE SCALE GENOMIC DNA]</scope>
    <source>
        <strain evidence="1 2">ID357</strain>
    </source>
</reference>